<comment type="caution">
    <text evidence="1">The sequence shown here is derived from an EMBL/GenBank/DDBJ whole genome shotgun (WGS) entry which is preliminary data.</text>
</comment>
<accession>A0AAN4YJM7</accession>
<organism evidence="1 2">
    <name type="scientific">Aspergillus oryzae</name>
    <name type="common">Yellow koji mold</name>
    <dbReference type="NCBI Taxonomy" id="5062"/>
    <lineage>
        <taxon>Eukaryota</taxon>
        <taxon>Fungi</taxon>
        <taxon>Dikarya</taxon>
        <taxon>Ascomycota</taxon>
        <taxon>Pezizomycotina</taxon>
        <taxon>Eurotiomycetes</taxon>
        <taxon>Eurotiomycetidae</taxon>
        <taxon>Eurotiales</taxon>
        <taxon>Aspergillaceae</taxon>
        <taxon>Aspergillus</taxon>
        <taxon>Aspergillus subgen. Circumdati</taxon>
    </lineage>
</organism>
<dbReference type="Proteomes" id="UP001165205">
    <property type="component" value="Unassembled WGS sequence"/>
</dbReference>
<gene>
    <name evidence="1" type="ORF">Aory04_000402000</name>
</gene>
<protein>
    <submittedName>
        <fullName evidence="1">Unnamed protein product</fullName>
    </submittedName>
</protein>
<evidence type="ECO:0000313" key="2">
    <source>
        <dbReference type="Proteomes" id="UP001165205"/>
    </source>
</evidence>
<reference evidence="1" key="1">
    <citation type="submission" date="2023-04" db="EMBL/GenBank/DDBJ databases">
        <title>Aspergillus oryzae NBRC 4228.</title>
        <authorList>
            <person name="Ichikawa N."/>
            <person name="Sato H."/>
            <person name="Tonouchi N."/>
        </authorList>
    </citation>
    <scope>NUCLEOTIDE SEQUENCE</scope>
    <source>
        <strain evidence="1">NBRC 4228</strain>
    </source>
</reference>
<proteinExistence type="predicted"/>
<dbReference type="EMBL" id="BSYA01000035">
    <property type="protein sequence ID" value="GMG27381.1"/>
    <property type="molecule type" value="Genomic_DNA"/>
</dbReference>
<dbReference type="AlphaFoldDB" id="A0AAN4YJM7"/>
<name>A0AAN4YJM7_ASPOZ</name>
<evidence type="ECO:0000313" key="1">
    <source>
        <dbReference type="EMBL" id="GMG27381.1"/>
    </source>
</evidence>
<sequence length="111" mass="12595">MNPHCELFQTYDSLVGQATNYTLESPPPRDAISLQGFNPQNLTPANEPWIPIPTVMLTVEHALRRNTEVQVYSSRPRPDSLTRPAHLQCLESCGSRSPLELYTHRQPKLTK</sequence>